<gene>
    <name evidence="2" type="ORF">AAK873_11770</name>
</gene>
<organism evidence="2 3">
    <name type="scientific">Heminiphilus faecis</name>
    <dbReference type="NCBI Taxonomy" id="2601703"/>
    <lineage>
        <taxon>Bacteria</taxon>
        <taxon>Pseudomonadati</taxon>
        <taxon>Bacteroidota</taxon>
        <taxon>Bacteroidia</taxon>
        <taxon>Bacteroidales</taxon>
        <taxon>Muribaculaceae</taxon>
        <taxon>Heminiphilus</taxon>
    </lineage>
</organism>
<sequence length="139" mass="15897">MSLTLVSCSDDDKGPGSTEELVGMWEVVEGTEWEKEDGEIVYEDDDYNGNLRYELKADGTYNRYYKSGSSWYNDENGRYSYKKGTLTMFDEDEEESYSATVKALTATTLEIESYASFNEDGSHYEAYVSFKFKRISSAN</sequence>
<proteinExistence type="predicted"/>
<evidence type="ECO:0000259" key="1">
    <source>
        <dbReference type="Pfam" id="PF13648"/>
    </source>
</evidence>
<dbReference type="Proteomes" id="UP001565200">
    <property type="component" value="Unassembled WGS sequence"/>
</dbReference>
<evidence type="ECO:0000313" key="3">
    <source>
        <dbReference type="Proteomes" id="UP001565200"/>
    </source>
</evidence>
<dbReference type="EMBL" id="JBCLPP010000039">
    <property type="protein sequence ID" value="MEY8246287.1"/>
    <property type="molecule type" value="Genomic_DNA"/>
</dbReference>
<reference evidence="2 3" key="1">
    <citation type="submission" date="2024-03" db="EMBL/GenBank/DDBJ databases">
        <title>Mouse gut bacterial collection (mGBC) of GemPharmatech.</title>
        <authorList>
            <person name="He Y."/>
            <person name="Dong L."/>
            <person name="Wu D."/>
            <person name="Gao X."/>
            <person name="Lin Z."/>
        </authorList>
    </citation>
    <scope>NUCLEOTIDE SEQUENCE [LARGE SCALE GENOMIC DNA]</scope>
    <source>
        <strain evidence="2 3">54-13</strain>
    </source>
</reference>
<keyword evidence="3" id="KW-1185">Reference proteome</keyword>
<dbReference type="RefSeq" id="WP_369863773.1">
    <property type="nucleotide sequence ID" value="NZ_JBCLPP010000039.1"/>
</dbReference>
<accession>A0ABV4CY03</accession>
<feature type="domain" description="Lipocalin-like" evidence="1">
    <location>
        <begin position="21"/>
        <end position="111"/>
    </location>
</feature>
<dbReference type="Pfam" id="PF13648">
    <property type="entry name" value="Lipocalin_4"/>
    <property type="match status" value="1"/>
</dbReference>
<name>A0ABV4CY03_9BACT</name>
<dbReference type="InterPro" id="IPR024311">
    <property type="entry name" value="Lipocalin-like"/>
</dbReference>
<protein>
    <submittedName>
        <fullName evidence="2">Lipocalin family protein</fullName>
    </submittedName>
</protein>
<evidence type="ECO:0000313" key="2">
    <source>
        <dbReference type="EMBL" id="MEY8246287.1"/>
    </source>
</evidence>
<comment type="caution">
    <text evidence="2">The sequence shown here is derived from an EMBL/GenBank/DDBJ whole genome shotgun (WGS) entry which is preliminary data.</text>
</comment>